<keyword evidence="3" id="KW-1185">Reference proteome</keyword>
<sequence length="214" mass="21846">MWEASIASWWSPGLRRCKEEEGGGRIPAVRRGISGRGAGEGEATLLAARVRRRPEAGAATSGGAGPARFGGGAAAPCGPGRGRRILATRTGCFDTDSGTGTALGRGRRNGRRRGGSGGVAAPRVSTTKKRLGATGGERDLVSGAAGGQHVDALGADDDVLISVSPIRGGGGVSWWRGIGAARAVETLPSVERIRLAANGCDGGRQERTARRERL</sequence>
<dbReference type="EMBL" id="CAJGYO010000002">
    <property type="protein sequence ID" value="CAD6212406.1"/>
    <property type="molecule type" value="Genomic_DNA"/>
</dbReference>
<evidence type="ECO:0000256" key="1">
    <source>
        <dbReference type="SAM" id="MobiDB-lite"/>
    </source>
</evidence>
<feature type="compositionally biased region" description="Basic residues" evidence="1">
    <location>
        <begin position="105"/>
        <end position="114"/>
    </location>
</feature>
<organism evidence="2 3">
    <name type="scientific">Miscanthus lutarioriparius</name>
    <dbReference type="NCBI Taxonomy" id="422564"/>
    <lineage>
        <taxon>Eukaryota</taxon>
        <taxon>Viridiplantae</taxon>
        <taxon>Streptophyta</taxon>
        <taxon>Embryophyta</taxon>
        <taxon>Tracheophyta</taxon>
        <taxon>Spermatophyta</taxon>
        <taxon>Magnoliopsida</taxon>
        <taxon>Liliopsida</taxon>
        <taxon>Poales</taxon>
        <taxon>Poaceae</taxon>
        <taxon>PACMAD clade</taxon>
        <taxon>Panicoideae</taxon>
        <taxon>Andropogonodae</taxon>
        <taxon>Andropogoneae</taxon>
        <taxon>Saccharinae</taxon>
        <taxon>Miscanthus</taxon>
    </lineage>
</organism>
<protein>
    <submittedName>
        <fullName evidence="2">Uncharacterized protein</fullName>
    </submittedName>
</protein>
<dbReference type="AlphaFoldDB" id="A0A811MYM0"/>
<accession>A0A811MYM0</accession>
<reference evidence="2" key="1">
    <citation type="submission" date="2020-10" db="EMBL/GenBank/DDBJ databases">
        <authorList>
            <person name="Han B."/>
            <person name="Lu T."/>
            <person name="Zhao Q."/>
            <person name="Huang X."/>
            <person name="Zhao Y."/>
        </authorList>
    </citation>
    <scope>NUCLEOTIDE SEQUENCE</scope>
</reference>
<name>A0A811MYM0_9POAL</name>
<gene>
    <name evidence="2" type="ORF">NCGR_LOCUS8197</name>
</gene>
<dbReference type="Proteomes" id="UP000604825">
    <property type="component" value="Unassembled WGS sequence"/>
</dbReference>
<evidence type="ECO:0000313" key="2">
    <source>
        <dbReference type="EMBL" id="CAD6212406.1"/>
    </source>
</evidence>
<comment type="caution">
    <text evidence="2">The sequence shown here is derived from an EMBL/GenBank/DDBJ whole genome shotgun (WGS) entry which is preliminary data.</text>
</comment>
<proteinExistence type="predicted"/>
<feature type="region of interest" description="Disordered" evidence="1">
    <location>
        <begin position="97"/>
        <end position="123"/>
    </location>
</feature>
<evidence type="ECO:0000313" key="3">
    <source>
        <dbReference type="Proteomes" id="UP000604825"/>
    </source>
</evidence>